<dbReference type="EMBL" id="MU003707">
    <property type="protein sequence ID" value="KAF2806360.1"/>
    <property type="molecule type" value="Genomic_DNA"/>
</dbReference>
<protein>
    <submittedName>
        <fullName evidence="1 3">Uncharacterized protein</fullName>
    </submittedName>
</protein>
<organism evidence="1">
    <name type="scientific">Mytilinidion resinicola</name>
    <dbReference type="NCBI Taxonomy" id="574789"/>
    <lineage>
        <taxon>Eukaryota</taxon>
        <taxon>Fungi</taxon>
        <taxon>Dikarya</taxon>
        <taxon>Ascomycota</taxon>
        <taxon>Pezizomycotina</taxon>
        <taxon>Dothideomycetes</taxon>
        <taxon>Pleosporomycetidae</taxon>
        <taxon>Mytilinidiales</taxon>
        <taxon>Mytilinidiaceae</taxon>
        <taxon>Mytilinidion</taxon>
    </lineage>
</organism>
<keyword evidence="2" id="KW-1185">Reference proteome</keyword>
<name>A0A6A6YCC6_9PEZI</name>
<reference evidence="3" key="2">
    <citation type="submission" date="2020-04" db="EMBL/GenBank/DDBJ databases">
        <authorList>
            <consortium name="NCBI Genome Project"/>
        </authorList>
    </citation>
    <scope>NUCLEOTIDE SEQUENCE</scope>
    <source>
        <strain evidence="3">CBS 304.34</strain>
    </source>
</reference>
<proteinExistence type="predicted"/>
<evidence type="ECO:0000313" key="2">
    <source>
        <dbReference type="Proteomes" id="UP000504636"/>
    </source>
</evidence>
<sequence length="210" mass="22460">MPSPPAHLPPPPSGSLRRDFEKLGFGVLPLVLPDLRTCAPSTSPHTSIAHSPSSIARSTKTSFTTSVAYSPTESQSAHTATQHPLRSELDGSFSEMQAAAVGELNDCFNQLRYKDLLASKHAHGIRNLPALLRDWGQEHGGSLCTSQALYAALSASSTADRRPRALLHSNGADFSRNTTASESLAARASGTMWAGRLASWSETKQVEQPE</sequence>
<reference evidence="3" key="3">
    <citation type="submission" date="2025-04" db="UniProtKB">
        <authorList>
            <consortium name="RefSeq"/>
        </authorList>
    </citation>
    <scope>IDENTIFICATION</scope>
    <source>
        <strain evidence="3">CBS 304.34</strain>
    </source>
</reference>
<dbReference type="AlphaFoldDB" id="A0A6A6YCC6"/>
<evidence type="ECO:0000313" key="1">
    <source>
        <dbReference type="EMBL" id="KAF2806360.1"/>
    </source>
</evidence>
<dbReference type="RefSeq" id="XP_033573324.1">
    <property type="nucleotide sequence ID" value="XM_033725840.1"/>
</dbReference>
<accession>A0A6A6YCC6</accession>
<gene>
    <name evidence="1 3" type="ORF">BDZ99DRAFT_523809</name>
</gene>
<dbReference type="Proteomes" id="UP000504636">
    <property type="component" value="Unplaced"/>
</dbReference>
<reference evidence="1 3" key="1">
    <citation type="journal article" date="2020" name="Stud. Mycol.">
        <title>101 Dothideomycetes genomes: a test case for predicting lifestyles and emergence of pathogens.</title>
        <authorList>
            <person name="Haridas S."/>
            <person name="Albert R."/>
            <person name="Binder M."/>
            <person name="Bloem J."/>
            <person name="Labutti K."/>
            <person name="Salamov A."/>
            <person name="Andreopoulos B."/>
            <person name="Baker S."/>
            <person name="Barry K."/>
            <person name="Bills G."/>
            <person name="Bluhm B."/>
            <person name="Cannon C."/>
            <person name="Castanera R."/>
            <person name="Culley D."/>
            <person name="Daum C."/>
            <person name="Ezra D."/>
            <person name="Gonzalez J."/>
            <person name="Henrissat B."/>
            <person name="Kuo A."/>
            <person name="Liang C."/>
            <person name="Lipzen A."/>
            <person name="Lutzoni F."/>
            <person name="Magnuson J."/>
            <person name="Mondo S."/>
            <person name="Nolan M."/>
            <person name="Ohm R."/>
            <person name="Pangilinan J."/>
            <person name="Park H.-J."/>
            <person name="Ramirez L."/>
            <person name="Alfaro M."/>
            <person name="Sun H."/>
            <person name="Tritt A."/>
            <person name="Yoshinaga Y."/>
            <person name="Zwiers L.-H."/>
            <person name="Turgeon B."/>
            <person name="Goodwin S."/>
            <person name="Spatafora J."/>
            <person name="Crous P."/>
            <person name="Grigoriev I."/>
        </authorList>
    </citation>
    <scope>NUCLEOTIDE SEQUENCE</scope>
    <source>
        <strain evidence="1 3">CBS 304.34</strain>
    </source>
</reference>
<evidence type="ECO:0000313" key="3">
    <source>
        <dbReference type="RefSeq" id="XP_033573324.1"/>
    </source>
</evidence>
<dbReference type="GeneID" id="54466733"/>